<accession>A0ABY6M0G7</accession>
<dbReference type="Gene3D" id="2.60.120.10">
    <property type="entry name" value="Jelly Rolls"/>
    <property type="match status" value="1"/>
</dbReference>
<keyword evidence="3" id="KW-1185">Reference proteome</keyword>
<dbReference type="InterPro" id="IPR018490">
    <property type="entry name" value="cNMP-bd_dom_sf"/>
</dbReference>
<evidence type="ECO:0000313" key="3">
    <source>
        <dbReference type="Proteomes" id="UP001163328"/>
    </source>
</evidence>
<dbReference type="RefSeq" id="WP_264434457.1">
    <property type="nucleotide sequence ID" value="NZ_CP081495.1"/>
</dbReference>
<dbReference type="Pfam" id="PF00027">
    <property type="entry name" value="cNMP_binding"/>
    <property type="match status" value="1"/>
</dbReference>
<sequence length="189" mass="22319">MENKNYSEYIPYKELLSKGSLEKICTCLTLIEMQRGELLISDMKLDMHSYIVKQGILRAYINTEDREITFWFPKEGDIVTSTYGYFYKRKGYENFQALESVSLLKIDMEKMRNLYNENLEIANWSRVITEKEGILSEERHLDYILLSPEERYQKLLSTQPSLFQRVMLKEIASYIGVSPVSLSRIRARI</sequence>
<organism evidence="2 3">
    <name type="scientific">Flavobacterium agricola</name>
    <dbReference type="NCBI Taxonomy" id="2870839"/>
    <lineage>
        <taxon>Bacteria</taxon>
        <taxon>Pseudomonadati</taxon>
        <taxon>Bacteroidota</taxon>
        <taxon>Flavobacteriia</taxon>
        <taxon>Flavobacteriales</taxon>
        <taxon>Flavobacteriaceae</taxon>
        <taxon>Flavobacterium</taxon>
    </lineage>
</organism>
<dbReference type="EMBL" id="CP081495">
    <property type="protein sequence ID" value="UYW01979.1"/>
    <property type="molecule type" value="Genomic_DNA"/>
</dbReference>
<dbReference type="Proteomes" id="UP001163328">
    <property type="component" value="Chromosome"/>
</dbReference>
<evidence type="ECO:0000259" key="1">
    <source>
        <dbReference type="Pfam" id="PF00027"/>
    </source>
</evidence>
<reference evidence="2" key="1">
    <citation type="submission" date="2021-08" db="EMBL/GenBank/DDBJ databases">
        <title>Flavobacterium sp. strain CC-SYL302.</title>
        <authorList>
            <person name="Lin S.-Y."/>
            <person name="Lee T.-H."/>
            <person name="Young C.-C."/>
        </authorList>
    </citation>
    <scope>NUCLEOTIDE SEQUENCE</scope>
    <source>
        <strain evidence="2">CC-SYL302</strain>
    </source>
</reference>
<feature type="domain" description="Cyclic nucleotide-binding" evidence="1">
    <location>
        <begin position="32"/>
        <end position="118"/>
    </location>
</feature>
<proteinExistence type="predicted"/>
<name>A0ABY6M0G7_9FLAO</name>
<gene>
    <name evidence="2" type="ORF">K5I29_03440</name>
</gene>
<dbReference type="SUPFAM" id="SSF51206">
    <property type="entry name" value="cAMP-binding domain-like"/>
    <property type="match status" value="1"/>
</dbReference>
<evidence type="ECO:0000313" key="2">
    <source>
        <dbReference type="EMBL" id="UYW01979.1"/>
    </source>
</evidence>
<protein>
    <submittedName>
        <fullName evidence="2">Crp/Fnr family transcriptional regulator</fullName>
    </submittedName>
</protein>
<dbReference type="InterPro" id="IPR014710">
    <property type="entry name" value="RmlC-like_jellyroll"/>
</dbReference>
<dbReference type="InterPro" id="IPR000595">
    <property type="entry name" value="cNMP-bd_dom"/>
</dbReference>